<dbReference type="STRING" id="1432656.X802_06530"/>
<dbReference type="EMBL" id="CP007140">
    <property type="protein sequence ID" value="AJC71854.1"/>
    <property type="molecule type" value="Genomic_DNA"/>
</dbReference>
<dbReference type="RefSeq" id="WP_245608256.1">
    <property type="nucleotide sequence ID" value="NZ_CP007140.1"/>
</dbReference>
<dbReference type="GeneID" id="27135311"/>
<dbReference type="KEGG" id="tgy:X802_06530"/>
<proteinExistence type="predicted"/>
<accession>A0A0X1KKQ2</accession>
<organism evidence="2 3">
    <name type="scientific">Thermococcus guaymasensis DSM 11113</name>
    <dbReference type="NCBI Taxonomy" id="1432656"/>
    <lineage>
        <taxon>Archaea</taxon>
        <taxon>Methanobacteriati</taxon>
        <taxon>Methanobacteriota</taxon>
        <taxon>Thermococci</taxon>
        <taxon>Thermococcales</taxon>
        <taxon>Thermococcaceae</taxon>
        <taxon>Thermococcus</taxon>
    </lineage>
</organism>
<dbReference type="AlphaFoldDB" id="A0A0X1KKQ2"/>
<evidence type="ECO:0000313" key="3">
    <source>
        <dbReference type="Proteomes" id="UP000062043"/>
    </source>
</evidence>
<name>A0A0X1KKQ2_9EURY</name>
<protein>
    <submittedName>
        <fullName evidence="2">Uncharacterized protein</fullName>
    </submittedName>
</protein>
<keyword evidence="3" id="KW-1185">Reference proteome</keyword>
<keyword evidence="1" id="KW-0472">Membrane</keyword>
<dbReference type="PATRIC" id="fig|1432656.3.peg.1267"/>
<dbReference type="Proteomes" id="UP000062043">
    <property type="component" value="Chromosome"/>
</dbReference>
<evidence type="ECO:0000313" key="2">
    <source>
        <dbReference type="EMBL" id="AJC71854.1"/>
    </source>
</evidence>
<keyword evidence="1" id="KW-0812">Transmembrane</keyword>
<evidence type="ECO:0000256" key="1">
    <source>
        <dbReference type="SAM" id="Phobius"/>
    </source>
</evidence>
<feature type="transmembrane region" description="Helical" evidence="1">
    <location>
        <begin position="12"/>
        <end position="32"/>
    </location>
</feature>
<sequence length="477" mass="52782">MRRAQLLSLDAMLSLIIMMFVFAAVINTSAALKGEITSMLGWYERANIADNMLDVLTKGPGDPVNWENNPADVRVLGLKQDGGFGLSYEKITAMNEHASELLDKFTNLSLGKDFLILTYISKFRVGISGSFPKVYIDNMTFSNPNGNPPGINFQIAGDEHGNTPITVSYVEIVRDGNRYVNEDICGLKRGNNINLQEGDIIGFVLANAATLTAKRGQYTYTKTLPEGTFVRIYITGPESSNFKINFGGGSCPYSFKFSGKGNVVVTVSAYDNTVPEITANYTYASELMERREPTYYFAVINGSLIRDMNLIEKSKNSSPWVEVAQRRVIVERFEYNLSAGPSAERPIVYGVLDGRLPQNTQLLISIPAGKGNLTIVILSGSNERGLMVYREDVDEPVKAVLVRDNTTTSYEGNSTTIGIPMKDLVEDETKAPLGMWLYSVSGWDREDVEISIVPSIRWSLKPKFEEGVLKLVVWDDG</sequence>
<gene>
    <name evidence="2" type="ORF">X802_06530</name>
</gene>
<reference evidence="2 3" key="1">
    <citation type="submission" date="2014-01" db="EMBL/GenBank/DDBJ databases">
        <title>Genome sequencing of Thermococcus guaymasensis.</title>
        <authorList>
            <person name="Zhang X."/>
            <person name="Alvare G."/>
            <person name="Fristensky B."/>
            <person name="Chen L."/>
            <person name="Suen T."/>
            <person name="Chen Q."/>
            <person name="Ma K."/>
        </authorList>
    </citation>
    <scope>NUCLEOTIDE SEQUENCE [LARGE SCALE GENOMIC DNA]</scope>
    <source>
        <strain evidence="2 3">DSM 11113</strain>
    </source>
</reference>
<keyword evidence="1" id="KW-1133">Transmembrane helix</keyword>